<organism evidence="2 3">
    <name type="scientific">Myodes glareolus</name>
    <name type="common">Bank vole</name>
    <name type="synonym">Clethrionomys glareolus</name>
    <dbReference type="NCBI Taxonomy" id="447135"/>
    <lineage>
        <taxon>Eukaryota</taxon>
        <taxon>Metazoa</taxon>
        <taxon>Chordata</taxon>
        <taxon>Craniata</taxon>
        <taxon>Vertebrata</taxon>
        <taxon>Euteleostomi</taxon>
        <taxon>Mammalia</taxon>
        <taxon>Eutheria</taxon>
        <taxon>Euarchontoglires</taxon>
        <taxon>Glires</taxon>
        <taxon>Rodentia</taxon>
        <taxon>Myomorpha</taxon>
        <taxon>Muroidea</taxon>
        <taxon>Cricetidae</taxon>
        <taxon>Arvicolinae</taxon>
        <taxon>Myodes</taxon>
    </lineage>
</organism>
<evidence type="ECO:0000313" key="3">
    <source>
        <dbReference type="Proteomes" id="UP001488838"/>
    </source>
</evidence>
<proteinExistence type="predicted"/>
<evidence type="ECO:0000256" key="1">
    <source>
        <dbReference type="SAM" id="MobiDB-lite"/>
    </source>
</evidence>
<keyword evidence="3" id="KW-1185">Reference proteome</keyword>
<name>A0AAW0JK74_MYOGA</name>
<dbReference type="AlphaFoldDB" id="A0AAW0JK74"/>
<gene>
    <name evidence="2" type="ORF">U0070_026466</name>
</gene>
<sequence>MGAAAQEESARPRCTSRSPLRAGEKWASPGPSSGERRCPHCDVFGIEEKGTKKAGKRKAPCQPLASLLERRFAASLPRPLFSTGLLCEVLALQGAHCQYQLQTWEEKGRGGNEKLKTGVESRHRHDRLLAGRGLSCVCGRDTLHHEVSHFTKCHHHAMLAYKSKSSNPILKELWIAGSWRLGEHQLQQAPRRPSKPRATYLRSRLSAWGRSSVVKASMACGQKSCVGNVTTHGPEQPKQKQKSTKGTEKVTASEPVHVGTRPLLASSATIARIGPVTEDCFNIRNPRPLPHSANLPAPSWPPLCHPGFQTLSTYARRSLQTSSIEDEWKDGKLNSAGVDELPLAQISTCQQQCPWSHVISVHSGLDRVQRAAAMESNRKVIQSQSLRECLKLQTAPNPMPAVNNLVVVTSLERLKSNHQLNVLEATYVNQDQLPCPFVYLLWAATWLLLDSAFSLLYLFGIPALPYSVRQLAQKSSNVSLPLLPQPQVRAMMTSWAAAKGHVWIHVSNTDRVYVAVRGSCYLQKHAKTRGLDHHLRPGVMVTSGRWWQLRAMSRSVAPLQPGSEYLISLAPVITESCEMPVVSIRLVGHPDTAVQRSLDEHSFYLEEMAEPGPAKKTWHILGRLLSDPPTLSPGPQGCFSVILNIQSQNIFASPGLTLTPTSLLPSPGLSCPRGLGYPHTSVLTVANPGPVLIKVAREMMAWWLKVLAAFAEDPGSVPSTHMSSLKSLDTSAELGLPQLLPEMLIFLPGFTLLFVDVSPTFLVTLHRVYLALADLEGLGRPGWLRTHMETCSHLRALPPRPLSYIKHH</sequence>
<reference evidence="2 3" key="1">
    <citation type="journal article" date="2023" name="bioRxiv">
        <title>Conserved and derived expression patterns and positive selection on dental genes reveal complex evolutionary context of ever-growing rodent molars.</title>
        <authorList>
            <person name="Calamari Z.T."/>
            <person name="Song A."/>
            <person name="Cohen E."/>
            <person name="Akter M."/>
            <person name="Roy R.D."/>
            <person name="Hallikas O."/>
            <person name="Christensen M.M."/>
            <person name="Li P."/>
            <person name="Marangoni P."/>
            <person name="Jernvall J."/>
            <person name="Klein O.D."/>
        </authorList>
    </citation>
    <scope>NUCLEOTIDE SEQUENCE [LARGE SCALE GENOMIC DNA]</scope>
    <source>
        <strain evidence="2">V071</strain>
    </source>
</reference>
<protein>
    <submittedName>
        <fullName evidence="2">Uncharacterized protein</fullName>
    </submittedName>
</protein>
<dbReference type="EMBL" id="JBBHLL010000032">
    <property type="protein sequence ID" value="KAK7826870.1"/>
    <property type="molecule type" value="Genomic_DNA"/>
</dbReference>
<accession>A0AAW0JK74</accession>
<feature type="region of interest" description="Disordered" evidence="1">
    <location>
        <begin position="225"/>
        <end position="257"/>
    </location>
</feature>
<feature type="region of interest" description="Disordered" evidence="1">
    <location>
        <begin position="1"/>
        <end position="37"/>
    </location>
</feature>
<comment type="caution">
    <text evidence="2">The sequence shown here is derived from an EMBL/GenBank/DDBJ whole genome shotgun (WGS) entry which is preliminary data.</text>
</comment>
<evidence type="ECO:0000313" key="2">
    <source>
        <dbReference type="EMBL" id="KAK7826870.1"/>
    </source>
</evidence>
<dbReference type="Proteomes" id="UP001488838">
    <property type="component" value="Unassembled WGS sequence"/>
</dbReference>